<dbReference type="SUPFAM" id="SSF56672">
    <property type="entry name" value="DNA/RNA polymerases"/>
    <property type="match status" value="1"/>
</dbReference>
<organism evidence="1 2">
    <name type="scientific">Araneus ventricosus</name>
    <name type="common">Orbweaver spider</name>
    <name type="synonym">Epeira ventricosa</name>
    <dbReference type="NCBI Taxonomy" id="182803"/>
    <lineage>
        <taxon>Eukaryota</taxon>
        <taxon>Metazoa</taxon>
        <taxon>Ecdysozoa</taxon>
        <taxon>Arthropoda</taxon>
        <taxon>Chelicerata</taxon>
        <taxon>Arachnida</taxon>
        <taxon>Araneae</taxon>
        <taxon>Araneomorphae</taxon>
        <taxon>Entelegynae</taxon>
        <taxon>Araneoidea</taxon>
        <taxon>Araneidae</taxon>
        <taxon>Araneus</taxon>
    </lineage>
</organism>
<dbReference type="EMBL" id="BGPR01095678">
    <property type="protein sequence ID" value="GBM39391.1"/>
    <property type="molecule type" value="Genomic_DNA"/>
</dbReference>
<comment type="caution">
    <text evidence="1">The sequence shown here is derived from an EMBL/GenBank/DDBJ whole genome shotgun (WGS) entry which is preliminary data.</text>
</comment>
<keyword evidence="1" id="KW-0548">Nucleotidyltransferase</keyword>
<reference evidence="1 2" key="1">
    <citation type="journal article" date="2019" name="Sci. Rep.">
        <title>Orb-weaving spider Araneus ventricosus genome elucidates the spidroin gene catalogue.</title>
        <authorList>
            <person name="Kono N."/>
            <person name="Nakamura H."/>
            <person name="Ohtoshi R."/>
            <person name="Moran D.A.P."/>
            <person name="Shinohara A."/>
            <person name="Yoshida Y."/>
            <person name="Fujiwara M."/>
            <person name="Mori M."/>
            <person name="Tomita M."/>
            <person name="Arakawa K."/>
        </authorList>
    </citation>
    <scope>NUCLEOTIDE SEQUENCE [LARGE SCALE GENOMIC DNA]</scope>
</reference>
<dbReference type="AlphaFoldDB" id="A0A4Y2FDU5"/>
<dbReference type="Proteomes" id="UP000499080">
    <property type="component" value="Unassembled WGS sequence"/>
</dbReference>
<gene>
    <name evidence="1" type="primary">jockeypol_82</name>
    <name evidence="1" type="ORF">AVEN_73499_1</name>
</gene>
<dbReference type="InterPro" id="IPR043502">
    <property type="entry name" value="DNA/RNA_pol_sf"/>
</dbReference>
<keyword evidence="1" id="KW-0695">RNA-directed DNA polymerase</keyword>
<dbReference type="OrthoDB" id="7698997at2759"/>
<keyword evidence="2" id="KW-1185">Reference proteome</keyword>
<proteinExistence type="predicted"/>
<accession>A0A4Y2FDU5</accession>
<evidence type="ECO:0000313" key="1">
    <source>
        <dbReference type="EMBL" id="GBM39391.1"/>
    </source>
</evidence>
<keyword evidence="1" id="KW-0808">Transferase</keyword>
<name>A0A4Y2FDU5_ARAVE</name>
<dbReference type="GO" id="GO:0003964">
    <property type="term" value="F:RNA-directed DNA polymerase activity"/>
    <property type="evidence" value="ECO:0007669"/>
    <property type="project" value="UniProtKB-KW"/>
</dbReference>
<sequence length="205" mass="23217">MTKHIQDTYALSIDQLNINDGTLWRRAKYLKTKRSNIPQLKNPTNNSPAHTNSDKAEVIADHFETQFQTNNIGNPNTDNSVKTSIENFDFSAPTTKYHKVKLSEIVEFIKNTKIKKAPGIDGVTNKMLKNLPLIILLKLANLFNYMLKLKYFPNCWKTARILPILKPGKDPTKPVSYRPISLLSTLSKLGEKIILTESSKAGEFT</sequence>
<evidence type="ECO:0000313" key="2">
    <source>
        <dbReference type="Proteomes" id="UP000499080"/>
    </source>
</evidence>
<dbReference type="PANTHER" id="PTHR19446">
    <property type="entry name" value="REVERSE TRANSCRIPTASES"/>
    <property type="match status" value="1"/>
</dbReference>
<protein>
    <submittedName>
        <fullName evidence="1">RNA-directed DNA polymerase from mobile element jockey</fullName>
    </submittedName>
</protein>